<reference evidence="2 3" key="1">
    <citation type="submission" date="2017-02" db="EMBL/GenBank/DDBJ databases">
        <authorList>
            <person name="Peterson S.W."/>
        </authorList>
    </citation>
    <scope>NUCLEOTIDE SEQUENCE [LARGE SCALE GENOMIC DNA]</scope>
    <source>
        <strain evidence="2 3">ATCC BAA-908</strain>
    </source>
</reference>
<evidence type="ECO:0000313" key="2">
    <source>
        <dbReference type="EMBL" id="SJZ36944.1"/>
    </source>
</evidence>
<evidence type="ECO:0000313" key="3">
    <source>
        <dbReference type="Proteomes" id="UP000190423"/>
    </source>
</evidence>
<feature type="region of interest" description="Disordered" evidence="1">
    <location>
        <begin position="1"/>
        <end position="57"/>
    </location>
</feature>
<accession>A0A1T4K3D9</accession>
<dbReference type="STRING" id="261392.SAMN02745149_00980"/>
<proteinExistence type="predicted"/>
<feature type="compositionally biased region" description="Basic and acidic residues" evidence="1">
    <location>
        <begin position="24"/>
        <end position="34"/>
    </location>
</feature>
<dbReference type="Proteomes" id="UP000190423">
    <property type="component" value="Unassembled WGS sequence"/>
</dbReference>
<protein>
    <submittedName>
        <fullName evidence="2">Uncharacterized protein</fullName>
    </submittedName>
</protein>
<dbReference type="AlphaFoldDB" id="A0A1T4K3D9"/>
<evidence type="ECO:0000256" key="1">
    <source>
        <dbReference type="SAM" id="MobiDB-lite"/>
    </source>
</evidence>
<sequence>MNSENEFKRISHKNYIQNDMPAEIPEKIQEKTKFSEIPPSESPEVPPEPSPEENRKGINQIFERNCTPHCLASNPRQLLISTTQI</sequence>
<keyword evidence="3" id="KW-1185">Reference proteome</keyword>
<feature type="compositionally biased region" description="Pro residues" evidence="1">
    <location>
        <begin position="40"/>
        <end position="49"/>
    </location>
</feature>
<dbReference type="EMBL" id="FUWG01000006">
    <property type="protein sequence ID" value="SJZ36944.1"/>
    <property type="molecule type" value="Genomic_DNA"/>
</dbReference>
<gene>
    <name evidence="2" type="ORF">SAMN02745149_00980</name>
</gene>
<name>A0A1T4K3D9_TREPO</name>
<organism evidence="2 3">
    <name type="scientific">Treponema porcinum</name>
    <dbReference type="NCBI Taxonomy" id="261392"/>
    <lineage>
        <taxon>Bacteria</taxon>
        <taxon>Pseudomonadati</taxon>
        <taxon>Spirochaetota</taxon>
        <taxon>Spirochaetia</taxon>
        <taxon>Spirochaetales</taxon>
        <taxon>Treponemataceae</taxon>
        <taxon>Treponema</taxon>
    </lineage>
</organism>